<accession>A0A7M7NHK1</accession>
<reference evidence="4" key="1">
    <citation type="submission" date="2015-02" db="EMBL/GenBank/DDBJ databases">
        <title>Genome sequencing for Strongylocentrotus purpuratus.</title>
        <authorList>
            <person name="Murali S."/>
            <person name="Liu Y."/>
            <person name="Vee V."/>
            <person name="English A."/>
            <person name="Wang M."/>
            <person name="Skinner E."/>
            <person name="Han Y."/>
            <person name="Muzny D.M."/>
            <person name="Worley K.C."/>
            <person name="Gibbs R.A."/>
        </authorList>
    </citation>
    <scope>NUCLEOTIDE SEQUENCE</scope>
</reference>
<dbReference type="InParanoid" id="A0A7M7NHK1"/>
<dbReference type="Gene3D" id="2.60.120.740">
    <property type="match status" value="1"/>
</dbReference>
<evidence type="ECO:0000313" key="4">
    <source>
        <dbReference type="Proteomes" id="UP000007110"/>
    </source>
</evidence>
<dbReference type="InterPro" id="IPR000922">
    <property type="entry name" value="Lectin_gal-bd_dom"/>
</dbReference>
<dbReference type="Pfam" id="PF02140">
    <property type="entry name" value="SUEL_Lectin"/>
    <property type="match status" value="1"/>
</dbReference>
<name>A0A7M7NHK1_STRPU</name>
<feature type="region of interest" description="Disordered" evidence="1">
    <location>
        <begin position="37"/>
        <end position="59"/>
    </location>
</feature>
<keyword evidence="4" id="KW-1185">Reference proteome</keyword>
<organism evidence="3 4">
    <name type="scientific">Strongylocentrotus purpuratus</name>
    <name type="common">Purple sea urchin</name>
    <dbReference type="NCBI Taxonomy" id="7668"/>
    <lineage>
        <taxon>Eukaryota</taxon>
        <taxon>Metazoa</taxon>
        <taxon>Echinodermata</taxon>
        <taxon>Eleutherozoa</taxon>
        <taxon>Echinozoa</taxon>
        <taxon>Echinoidea</taxon>
        <taxon>Euechinoidea</taxon>
        <taxon>Echinacea</taxon>
        <taxon>Camarodonta</taxon>
        <taxon>Echinidea</taxon>
        <taxon>Strongylocentrotidae</taxon>
        <taxon>Strongylocentrotus</taxon>
    </lineage>
</organism>
<feature type="domain" description="SUEL-type lectin" evidence="2">
    <location>
        <begin position="74"/>
        <end position="153"/>
    </location>
</feature>
<evidence type="ECO:0000259" key="2">
    <source>
        <dbReference type="Pfam" id="PF02140"/>
    </source>
</evidence>
<dbReference type="EnsemblMetazoa" id="XM_030979216">
    <property type="protein sequence ID" value="XP_030835076"/>
    <property type="gene ID" value="LOC115921606"/>
</dbReference>
<dbReference type="InterPro" id="IPR043159">
    <property type="entry name" value="Lectin_gal-bd_sf"/>
</dbReference>
<sequence length="171" mass="18717">MAGTTATSLDLLVVCEQNNTAITASWSPGPPNCTTDGPTTKQMTTTTQPTTTPMATTTPPRQLEHVCKNHFKHLDCTPENVVICSAFYGRNNSTICPSDDANTSNMCFEDVTDLVQGRWCRNKPSCYVHGRGYLLDHPCLSNPEAYLQVTYTCGAGQCGKILIDRFSFHGF</sequence>
<evidence type="ECO:0000256" key="1">
    <source>
        <dbReference type="SAM" id="MobiDB-lite"/>
    </source>
</evidence>
<proteinExistence type="predicted"/>
<dbReference type="CDD" id="cd22823">
    <property type="entry name" value="Gal_Rha_Lectin"/>
    <property type="match status" value="1"/>
</dbReference>
<dbReference type="GeneID" id="115921606"/>
<dbReference type="KEGG" id="spu:115921606"/>
<evidence type="ECO:0000313" key="3">
    <source>
        <dbReference type="EnsemblMetazoa" id="XP_030835076"/>
    </source>
</evidence>
<dbReference type="Proteomes" id="UP000007110">
    <property type="component" value="Unassembled WGS sequence"/>
</dbReference>
<reference evidence="3" key="2">
    <citation type="submission" date="2021-01" db="UniProtKB">
        <authorList>
            <consortium name="EnsemblMetazoa"/>
        </authorList>
    </citation>
    <scope>IDENTIFICATION</scope>
</reference>
<dbReference type="RefSeq" id="XP_030835076.1">
    <property type="nucleotide sequence ID" value="XM_030979216.1"/>
</dbReference>
<dbReference type="GO" id="GO:0030246">
    <property type="term" value="F:carbohydrate binding"/>
    <property type="evidence" value="ECO:0007669"/>
    <property type="project" value="InterPro"/>
</dbReference>
<protein>
    <recommendedName>
        <fullName evidence="2">SUEL-type lectin domain-containing protein</fullName>
    </recommendedName>
</protein>
<dbReference type="AlphaFoldDB" id="A0A7M7NHK1"/>